<dbReference type="KEGG" id="ccro:CMC5_011810"/>
<dbReference type="InterPro" id="IPR002645">
    <property type="entry name" value="STAS_dom"/>
</dbReference>
<dbReference type="InterPro" id="IPR036513">
    <property type="entry name" value="STAS_dom_sf"/>
</dbReference>
<sequence>MEEQASNTAPLPAQAGFLTKVWRSRLVAALLAGFVSGTLVVTFDISLAAVIFTGNLGNRLPLGIGIFLISSVVVGAIVAFGSSFRATIAAPQEDTSVILASMATGISAGVKAIDPAGDPFPTVVAAIAVTSAVTGAFFLILGLLRGGVLVRFIPYPVVGGFLAGCGWLLVQGALTVMVGEPVGFDNAATLLTTPDLTKCIPGLIFGVLLTAALRKYNKFGMLPGMLVGSIGLFYALVYLSGSTLDEAMAAGWLIGPFPEGALWPPLQPAELAEVHWSLIFKRAFDIAAVSLLATITILLSASGVELATEEEIDLDRELRATGLANLFGALAGGVVGYMSLPESSMNHKSGAYTRLTAIVAVLLSALVLVIGAESISNVPRPVLGGLVAFLGFSFLFETVYEGWFRLRRGEYLIVIVILLVIALVGFLQGVAVGLAVSLVLFAVSYSRIEVIRNAISGSNLRSNVGRKASEEKILDTCGPQIYVLQLQGFIFFGTAYGLLDRAQQRILDPTPMPVRYLVLDFRHVNGLDSSAVASFQRLRRIAESHQVMLMLTEVPPDIRNSLSRGGVVVEGDRVCRVFSDLDHGLEACENELIVEAPPTTIPPPVLSRDLAVVFNGPMEVVRFLGYLDRLELPAGYDLFRQGDASKDLYLIESGELTAWIALAGNRTKRLRTMGPGTVVGESGLYLDAKRSATVTANDAAVLYRLSYEALQRLTLEAPELAAAFHEFVARLLAQRIVDSTAAVKSLFN</sequence>
<evidence type="ECO:0000313" key="9">
    <source>
        <dbReference type="Proteomes" id="UP000067626"/>
    </source>
</evidence>
<dbReference type="PROSITE" id="PS00889">
    <property type="entry name" value="CNMP_BINDING_2"/>
    <property type="match status" value="1"/>
</dbReference>
<keyword evidence="3 5" id="KW-1133">Transmembrane helix</keyword>
<dbReference type="InterPro" id="IPR014710">
    <property type="entry name" value="RmlC-like_jellyroll"/>
</dbReference>
<dbReference type="Proteomes" id="UP000067626">
    <property type="component" value="Chromosome"/>
</dbReference>
<dbReference type="Gene3D" id="2.60.120.10">
    <property type="entry name" value="Jelly Rolls"/>
    <property type="match status" value="1"/>
</dbReference>
<feature type="domain" description="Cyclic nucleotide-binding" evidence="6">
    <location>
        <begin position="619"/>
        <end position="713"/>
    </location>
</feature>
<dbReference type="InterPro" id="IPR000595">
    <property type="entry name" value="cNMP-bd_dom"/>
</dbReference>
<feature type="transmembrane region" description="Helical" evidence="5">
    <location>
        <begin position="412"/>
        <end position="443"/>
    </location>
</feature>
<dbReference type="SUPFAM" id="SSF52091">
    <property type="entry name" value="SpoIIaa-like"/>
    <property type="match status" value="1"/>
</dbReference>
<feature type="transmembrane region" description="Helical" evidence="5">
    <location>
        <begin position="219"/>
        <end position="239"/>
    </location>
</feature>
<feature type="transmembrane region" description="Helical" evidence="5">
    <location>
        <begin position="320"/>
        <end position="340"/>
    </location>
</feature>
<dbReference type="PROSITE" id="PS50042">
    <property type="entry name" value="CNMP_BINDING_3"/>
    <property type="match status" value="1"/>
</dbReference>
<dbReference type="InterPro" id="IPR052706">
    <property type="entry name" value="Membrane-Transporter-like"/>
</dbReference>
<dbReference type="SUPFAM" id="SSF51206">
    <property type="entry name" value="cAMP-binding domain-like"/>
    <property type="match status" value="1"/>
</dbReference>
<dbReference type="OrthoDB" id="9771198at2"/>
<feature type="transmembrane region" description="Helical" evidence="5">
    <location>
        <begin position="96"/>
        <end position="113"/>
    </location>
</feature>
<feature type="domain" description="STAS" evidence="7">
    <location>
        <begin position="479"/>
        <end position="588"/>
    </location>
</feature>
<proteinExistence type="predicted"/>
<protein>
    <submittedName>
        <fullName evidence="8">Sulfate transporter</fullName>
    </submittedName>
</protein>
<evidence type="ECO:0000256" key="4">
    <source>
        <dbReference type="ARBA" id="ARBA00023136"/>
    </source>
</evidence>
<evidence type="ECO:0000256" key="3">
    <source>
        <dbReference type="ARBA" id="ARBA00022989"/>
    </source>
</evidence>
<dbReference type="InterPro" id="IPR018490">
    <property type="entry name" value="cNMP-bd_dom_sf"/>
</dbReference>
<evidence type="ECO:0000259" key="6">
    <source>
        <dbReference type="PROSITE" id="PS50042"/>
    </source>
</evidence>
<dbReference type="InterPro" id="IPR011547">
    <property type="entry name" value="SLC26A/SulP_dom"/>
</dbReference>
<feature type="transmembrane region" description="Helical" evidence="5">
    <location>
        <begin position="26"/>
        <end position="52"/>
    </location>
</feature>
<accession>A0A0K1E878</accession>
<dbReference type="GO" id="GO:0016020">
    <property type="term" value="C:membrane"/>
    <property type="evidence" value="ECO:0007669"/>
    <property type="project" value="UniProtKB-SubCell"/>
</dbReference>
<name>A0A0K1E878_CHOCO</name>
<dbReference type="EMBL" id="CP012159">
    <property type="protein sequence ID" value="AKT37055.1"/>
    <property type="molecule type" value="Genomic_DNA"/>
</dbReference>
<feature type="transmembrane region" description="Helical" evidence="5">
    <location>
        <begin position="119"/>
        <end position="141"/>
    </location>
</feature>
<dbReference type="AlphaFoldDB" id="A0A0K1E878"/>
<comment type="subcellular location">
    <subcellularLocation>
        <location evidence="1">Membrane</location>
        <topology evidence="1">Multi-pass membrane protein</topology>
    </subcellularLocation>
</comment>
<dbReference type="Gene3D" id="3.30.750.24">
    <property type="entry name" value="STAS domain"/>
    <property type="match status" value="1"/>
</dbReference>
<dbReference type="PANTHER" id="PTHR43310">
    <property type="entry name" value="SULFATE TRANSPORTER YBAR-RELATED"/>
    <property type="match status" value="1"/>
</dbReference>
<evidence type="ECO:0000256" key="1">
    <source>
        <dbReference type="ARBA" id="ARBA00004141"/>
    </source>
</evidence>
<dbReference type="CDD" id="cd00038">
    <property type="entry name" value="CAP_ED"/>
    <property type="match status" value="1"/>
</dbReference>
<dbReference type="SMART" id="SM00100">
    <property type="entry name" value="cNMP"/>
    <property type="match status" value="1"/>
</dbReference>
<feature type="transmembrane region" description="Helical" evidence="5">
    <location>
        <begin position="64"/>
        <end position="84"/>
    </location>
</feature>
<keyword evidence="9" id="KW-1185">Reference proteome</keyword>
<dbReference type="CDD" id="cd07042">
    <property type="entry name" value="STAS_SulP_like_sulfate_transporter"/>
    <property type="match status" value="1"/>
</dbReference>
<dbReference type="InterPro" id="IPR018488">
    <property type="entry name" value="cNMP-bd_CS"/>
</dbReference>
<feature type="transmembrane region" description="Helical" evidence="5">
    <location>
        <begin position="286"/>
        <end position="308"/>
    </location>
</feature>
<feature type="transmembrane region" description="Helical" evidence="5">
    <location>
        <begin position="382"/>
        <end position="400"/>
    </location>
</feature>
<keyword evidence="4 5" id="KW-0472">Membrane</keyword>
<keyword evidence="2 5" id="KW-0812">Transmembrane</keyword>
<dbReference type="STRING" id="52.CMC5_011810"/>
<evidence type="ECO:0000313" key="8">
    <source>
        <dbReference type="EMBL" id="AKT37055.1"/>
    </source>
</evidence>
<feature type="transmembrane region" description="Helical" evidence="5">
    <location>
        <begin position="352"/>
        <end position="370"/>
    </location>
</feature>
<dbReference type="Pfam" id="PF00027">
    <property type="entry name" value="cNMP_binding"/>
    <property type="match status" value="1"/>
</dbReference>
<feature type="transmembrane region" description="Helical" evidence="5">
    <location>
        <begin position="148"/>
        <end position="170"/>
    </location>
</feature>
<evidence type="ECO:0000256" key="5">
    <source>
        <dbReference type="SAM" id="Phobius"/>
    </source>
</evidence>
<reference evidence="8 9" key="1">
    <citation type="submission" date="2015-07" db="EMBL/GenBank/DDBJ databases">
        <title>Genome analysis of myxobacterium Chondromyces crocatus Cm c5 reveals a high potential for natural compound synthesis and the genetic basis for the loss of fruiting body formation.</title>
        <authorList>
            <person name="Zaburannyi N."/>
            <person name="Bunk B."/>
            <person name="Maier J."/>
            <person name="Overmann J."/>
            <person name="Mueller R."/>
        </authorList>
    </citation>
    <scope>NUCLEOTIDE SEQUENCE [LARGE SCALE GENOMIC DNA]</scope>
    <source>
        <strain evidence="8 9">Cm c5</strain>
    </source>
</reference>
<dbReference type="PANTHER" id="PTHR43310:SF1">
    <property type="entry name" value="SULFATE TRANSPORTER YBAR-RELATED"/>
    <property type="match status" value="1"/>
</dbReference>
<dbReference type="Pfam" id="PF00916">
    <property type="entry name" value="Sulfate_transp"/>
    <property type="match status" value="1"/>
</dbReference>
<evidence type="ECO:0000259" key="7">
    <source>
        <dbReference type="PROSITE" id="PS50801"/>
    </source>
</evidence>
<dbReference type="Pfam" id="PF01740">
    <property type="entry name" value="STAS"/>
    <property type="match status" value="1"/>
</dbReference>
<organism evidence="8 9">
    <name type="scientific">Chondromyces crocatus</name>
    <dbReference type="NCBI Taxonomy" id="52"/>
    <lineage>
        <taxon>Bacteria</taxon>
        <taxon>Pseudomonadati</taxon>
        <taxon>Myxococcota</taxon>
        <taxon>Polyangia</taxon>
        <taxon>Polyangiales</taxon>
        <taxon>Polyangiaceae</taxon>
        <taxon>Chondromyces</taxon>
    </lineage>
</organism>
<dbReference type="RefSeq" id="WP_050429474.1">
    <property type="nucleotide sequence ID" value="NZ_CP012159.1"/>
</dbReference>
<gene>
    <name evidence="8" type="ORF">CMC5_011810</name>
</gene>
<dbReference type="PROSITE" id="PS50801">
    <property type="entry name" value="STAS"/>
    <property type="match status" value="1"/>
</dbReference>
<evidence type="ECO:0000256" key="2">
    <source>
        <dbReference type="ARBA" id="ARBA00022692"/>
    </source>
</evidence>